<dbReference type="EMBL" id="NFHN01000080">
    <property type="protein sequence ID" value="OUN40849.1"/>
    <property type="molecule type" value="Genomic_DNA"/>
</dbReference>
<gene>
    <name evidence="3" type="ORF">B5G22_11520</name>
    <name evidence="2" type="ORF">LRLP16767_LR202_00814</name>
</gene>
<evidence type="ECO:0000313" key="5">
    <source>
        <dbReference type="Proteomes" id="UP000235484"/>
    </source>
</evidence>
<reference evidence="5" key="2">
    <citation type="submission" date="2015-10" db="EMBL/GenBank/DDBJ databases">
        <authorList>
            <person name="Crossman L.C."/>
        </authorList>
    </citation>
    <scope>NUCLEOTIDE SEQUENCE [LARGE SCALE GENOMIC DNA]</scope>
    <source>
        <strain evidence="5">20-2</strain>
    </source>
</reference>
<evidence type="ECO:0000256" key="1">
    <source>
        <dbReference type="ARBA" id="ARBA00009981"/>
    </source>
</evidence>
<reference evidence="2" key="1">
    <citation type="submission" date="2015-10" db="EMBL/GenBank/DDBJ databases">
        <authorList>
            <person name="Gilbert D.G."/>
        </authorList>
    </citation>
    <scope>NUCLEOTIDE SEQUENCE [LARGE SCALE GENOMIC DNA]</scope>
    <source>
        <strain evidence="2">20-2</strain>
    </source>
</reference>
<sequence>MMKMSIKPVSALRDYNKLLKEVDADNPVFLTKNGYGKYAIVDIESYDRFVNGMKVLKDLQEASAESGLYTLDDVFGELDK</sequence>
<protein>
    <submittedName>
        <fullName evidence="2">Prevent-host-death family protein</fullName>
    </submittedName>
    <submittedName>
        <fullName evidence="3">Prevent-host-death protein</fullName>
    </submittedName>
</protein>
<name>A0A081KVV4_LIMRT</name>
<accession>A0A081KVV4</accession>
<organism evidence="3 4">
    <name type="scientific">Limosilactobacillus reuteri</name>
    <name type="common">Lactobacillus reuteri</name>
    <dbReference type="NCBI Taxonomy" id="1598"/>
    <lineage>
        <taxon>Bacteria</taxon>
        <taxon>Bacillati</taxon>
        <taxon>Bacillota</taxon>
        <taxon>Bacilli</taxon>
        <taxon>Lactobacillales</taxon>
        <taxon>Lactobacillaceae</taxon>
        <taxon>Limosilactobacillus</taxon>
    </lineage>
</organism>
<dbReference type="Proteomes" id="UP000195868">
    <property type="component" value="Unassembled WGS sequence"/>
</dbReference>
<dbReference type="SUPFAM" id="SSF143120">
    <property type="entry name" value="YefM-like"/>
    <property type="match status" value="1"/>
</dbReference>
<dbReference type="Proteomes" id="UP000235484">
    <property type="component" value="Unassembled WGS sequence"/>
</dbReference>
<dbReference type="AlphaFoldDB" id="A0A081KVV4"/>
<dbReference type="EMBL" id="LN887566">
    <property type="protein sequence ID" value="CUR40755.1"/>
    <property type="molecule type" value="Genomic_DNA"/>
</dbReference>
<reference evidence="3" key="4">
    <citation type="journal article" date="2018" name="BMC Genomics">
        <title>Whole genome sequencing and function prediction of 133 gut anaerobes isolated from chicken caecum in pure cultures.</title>
        <authorList>
            <person name="Medvecky M."/>
            <person name="Cejkova D."/>
            <person name="Polansky O."/>
            <person name="Karasova D."/>
            <person name="Kubasova T."/>
            <person name="Cizek A."/>
            <person name="Rychlik I."/>
        </authorList>
    </citation>
    <scope>NUCLEOTIDE SEQUENCE</scope>
    <source>
        <strain evidence="3">An71</strain>
    </source>
</reference>
<dbReference type="NCBIfam" id="TIGR01552">
    <property type="entry name" value="phd_fam"/>
    <property type="match status" value="1"/>
</dbReference>
<evidence type="ECO:0000313" key="4">
    <source>
        <dbReference type="Proteomes" id="UP000195868"/>
    </source>
</evidence>
<dbReference type="InterPro" id="IPR036165">
    <property type="entry name" value="YefM-like_sf"/>
</dbReference>
<dbReference type="RefSeq" id="WP_003664790.1">
    <property type="nucleotide sequence ID" value="NZ_CP047416.1"/>
</dbReference>
<reference evidence="4" key="3">
    <citation type="submission" date="2017-04" db="EMBL/GenBank/DDBJ databases">
        <title>Function of individual gut microbiota members based on whole genome sequencing of pure cultures obtained from chicken caecum.</title>
        <authorList>
            <person name="Medvecky M."/>
            <person name="Cejkova D."/>
            <person name="Polansky O."/>
            <person name="Karasova D."/>
            <person name="Kubasova T."/>
            <person name="Cizek A."/>
            <person name="Rychlik I."/>
        </authorList>
    </citation>
    <scope>NUCLEOTIDE SEQUENCE [LARGE SCALE GENOMIC DNA]</scope>
    <source>
        <strain evidence="4">An71</strain>
    </source>
</reference>
<evidence type="ECO:0000313" key="3">
    <source>
        <dbReference type="EMBL" id="OUN40849.1"/>
    </source>
</evidence>
<proteinExistence type="inferred from homology"/>
<comment type="similarity">
    <text evidence="1">Belongs to the phD/YefM antitoxin family.</text>
</comment>
<evidence type="ECO:0000313" key="2">
    <source>
        <dbReference type="EMBL" id="CUR40755.1"/>
    </source>
</evidence>